<evidence type="ECO:0000313" key="4">
    <source>
        <dbReference type="Proteomes" id="UP000053477"/>
    </source>
</evidence>
<keyword evidence="2" id="KW-1133">Transmembrane helix</keyword>
<dbReference type="PANTHER" id="PTHR34883">
    <property type="entry name" value="SERINE-RICH PROTEIN, PUTATIVE-RELATED-RELATED"/>
    <property type="match status" value="1"/>
</dbReference>
<feature type="transmembrane region" description="Helical" evidence="2">
    <location>
        <begin position="159"/>
        <end position="180"/>
    </location>
</feature>
<keyword evidence="4" id="KW-1185">Reference proteome</keyword>
<dbReference type="CDD" id="cd00920">
    <property type="entry name" value="Cupredoxin"/>
    <property type="match status" value="1"/>
</dbReference>
<reference evidence="3 4" key="1">
    <citation type="submission" date="2015-04" db="EMBL/GenBank/DDBJ databases">
        <title>Complete genome sequence of Schizopora paradoxa KUC8140, a cosmopolitan wood degrader in East Asia.</title>
        <authorList>
            <consortium name="DOE Joint Genome Institute"/>
            <person name="Min B."/>
            <person name="Park H."/>
            <person name="Jang Y."/>
            <person name="Kim J.-J."/>
            <person name="Kim K.H."/>
            <person name="Pangilinan J."/>
            <person name="Lipzen A."/>
            <person name="Riley R."/>
            <person name="Grigoriev I.V."/>
            <person name="Spatafora J.W."/>
            <person name="Choi I.-G."/>
        </authorList>
    </citation>
    <scope>NUCLEOTIDE SEQUENCE [LARGE SCALE GENOMIC DNA]</scope>
    <source>
        <strain evidence="3 4">KUC8140</strain>
    </source>
</reference>
<name>A0A0H2RMG6_9AGAM</name>
<sequence>MIIQKATVGDVIVFEFRQKNHTMTQSSFSKPCTATSGGFDTGFLPVPQNQTSSFPIKTFVVEKTDPYWMYCAQATHCQEGMVFAINPGNNFSSFQENALALAAPSTMTTVTSTVTVENAGQTVTVTVTSQSSPTGSNSTTASDASSSSANLSKNGAKALVVDGSTVSVLVSVLALMLGTVM</sequence>
<dbReference type="InParanoid" id="A0A0H2RMG6"/>
<evidence type="ECO:0000256" key="1">
    <source>
        <dbReference type="SAM" id="MobiDB-lite"/>
    </source>
</evidence>
<dbReference type="SUPFAM" id="SSF49503">
    <property type="entry name" value="Cupredoxins"/>
    <property type="match status" value="1"/>
</dbReference>
<accession>A0A0H2RMG6</accession>
<dbReference type="InterPro" id="IPR052953">
    <property type="entry name" value="Ser-rich/MCO-related"/>
</dbReference>
<dbReference type="Proteomes" id="UP000053477">
    <property type="component" value="Unassembled WGS sequence"/>
</dbReference>
<keyword evidence="2" id="KW-0812">Transmembrane</keyword>
<proteinExistence type="predicted"/>
<evidence type="ECO:0008006" key="5">
    <source>
        <dbReference type="Google" id="ProtNLM"/>
    </source>
</evidence>
<dbReference type="OrthoDB" id="1921208at2759"/>
<organism evidence="3 4">
    <name type="scientific">Schizopora paradoxa</name>
    <dbReference type="NCBI Taxonomy" id="27342"/>
    <lineage>
        <taxon>Eukaryota</taxon>
        <taxon>Fungi</taxon>
        <taxon>Dikarya</taxon>
        <taxon>Basidiomycota</taxon>
        <taxon>Agaricomycotina</taxon>
        <taxon>Agaricomycetes</taxon>
        <taxon>Hymenochaetales</taxon>
        <taxon>Schizoporaceae</taxon>
        <taxon>Schizopora</taxon>
    </lineage>
</organism>
<dbReference type="InterPro" id="IPR008972">
    <property type="entry name" value="Cupredoxin"/>
</dbReference>
<evidence type="ECO:0000256" key="2">
    <source>
        <dbReference type="SAM" id="Phobius"/>
    </source>
</evidence>
<dbReference type="AlphaFoldDB" id="A0A0H2RMG6"/>
<keyword evidence="2" id="KW-0472">Membrane</keyword>
<protein>
    <recommendedName>
        <fullName evidence="5">Phytocyanin domain-containing protein</fullName>
    </recommendedName>
</protein>
<dbReference type="Gene3D" id="2.60.40.420">
    <property type="entry name" value="Cupredoxins - blue copper proteins"/>
    <property type="match status" value="1"/>
</dbReference>
<dbReference type="PANTHER" id="PTHR34883:SF15">
    <property type="entry name" value="EXTRACELLULAR SERINE-RICH PROTEIN"/>
    <property type="match status" value="1"/>
</dbReference>
<dbReference type="EMBL" id="KQ086020">
    <property type="protein sequence ID" value="KLO10648.1"/>
    <property type="molecule type" value="Genomic_DNA"/>
</dbReference>
<evidence type="ECO:0000313" key="3">
    <source>
        <dbReference type="EMBL" id="KLO10648.1"/>
    </source>
</evidence>
<feature type="region of interest" description="Disordered" evidence="1">
    <location>
        <begin position="127"/>
        <end position="148"/>
    </location>
</feature>
<gene>
    <name evidence="3" type="ORF">SCHPADRAFT_832198</name>
</gene>
<dbReference type="STRING" id="27342.A0A0H2RMG6"/>